<dbReference type="InterPro" id="IPR020846">
    <property type="entry name" value="MFS_dom"/>
</dbReference>
<reference evidence="10" key="2">
    <citation type="submission" date="2020-04" db="EMBL/GenBank/DDBJ databases">
        <authorList>
            <consortium name="NCBI Genome Project"/>
        </authorList>
    </citation>
    <scope>NUCLEOTIDE SEQUENCE</scope>
    <source>
        <strain evidence="10">CBS 781.70</strain>
    </source>
</reference>
<proteinExistence type="predicted"/>
<dbReference type="GO" id="GO:0022857">
    <property type="term" value="F:transmembrane transporter activity"/>
    <property type="evidence" value="ECO:0007669"/>
    <property type="project" value="InterPro"/>
</dbReference>
<keyword evidence="5 6" id="KW-0472">Membrane</keyword>
<feature type="transmembrane region" description="Helical" evidence="6">
    <location>
        <begin position="284"/>
        <end position="303"/>
    </location>
</feature>
<dbReference type="EMBL" id="ML975153">
    <property type="protein sequence ID" value="KAF1814247.1"/>
    <property type="molecule type" value="Genomic_DNA"/>
</dbReference>
<protein>
    <submittedName>
        <fullName evidence="8 10">MFS general substrate transporter</fullName>
    </submittedName>
</protein>
<dbReference type="SUPFAM" id="SSF103473">
    <property type="entry name" value="MFS general substrate transporter"/>
    <property type="match status" value="1"/>
</dbReference>
<dbReference type="GeneID" id="54418000"/>
<reference evidence="8 10" key="1">
    <citation type="submission" date="2020-01" db="EMBL/GenBank/DDBJ databases">
        <authorList>
            <consortium name="DOE Joint Genome Institute"/>
            <person name="Haridas S."/>
            <person name="Albert R."/>
            <person name="Binder M."/>
            <person name="Bloem J."/>
            <person name="Labutti K."/>
            <person name="Salamov A."/>
            <person name="Andreopoulos B."/>
            <person name="Baker S.E."/>
            <person name="Barry K."/>
            <person name="Bills G."/>
            <person name="Bluhm B.H."/>
            <person name="Cannon C."/>
            <person name="Castanera R."/>
            <person name="Culley D.E."/>
            <person name="Daum C."/>
            <person name="Ezra D."/>
            <person name="Gonzalez J.B."/>
            <person name="Henrissat B."/>
            <person name="Kuo A."/>
            <person name="Liang C."/>
            <person name="Lipzen A."/>
            <person name="Lutzoni F."/>
            <person name="Magnuson J."/>
            <person name="Mondo S."/>
            <person name="Nolan M."/>
            <person name="Ohm R."/>
            <person name="Pangilinan J."/>
            <person name="Park H.-J."/>
            <person name="Ramirez L."/>
            <person name="Alfaro M."/>
            <person name="Sun H."/>
            <person name="Tritt A."/>
            <person name="Yoshinaga Y."/>
            <person name="Zwiers L.-H."/>
            <person name="Turgeon B.G."/>
            <person name="Goodwin S.B."/>
            <person name="Spatafora J.W."/>
            <person name="Crous P.W."/>
            <person name="Grigoriev I.V."/>
        </authorList>
    </citation>
    <scope>NUCLEOTIDE SEQUENCE</scope>
    <source>
        <strain evidence="8 10">CBS 781.70</strain>
    </source>
</reference>
<keyword evidence="9" id="KW-1185">Reference proteome</keyword>
<evidence type="ECO:0000256" key="1">
    <source>
        <dbReference type="ARBA" id="ARBA00004141"/>
    </source>
</evidence>
<evidence type="ECO:0000313" key="8">
    <source>
        <dbReference type="EMBL" id="KAF1814247.1"/>
    </source>
</evidence>
<feature type="transmembrane region" description="Helical" evidence="6">
    <location>
        <begin position="40"/>
        <end position="64"/>
    </location>
</feature>
<dbReference type="InterPro" id="IPR036259">
    <property type="entry name" value="MFS_trans_sf"/>
</dbReference>
<evidence type="ECO:0000313" key="9">
    <source>
        <dbReference type="Proteomes" id="UP000504638"/>
    </source>
</evidence>
<feature type="transmembrane region" description="Helical" evidence="6">
    <location>
        <begin position="204"/>
        <end position="224"/>
    </location>
</feature>
<evidence type="ECO:0000256" key="5">
    <source>
        <dbReference type="ARBA" id="ARBA00023136"/>
    </source>
</evidence>
<dbReference type="GO" id="GO:0016020">
    <property type="term" value="C:membrane"/>
    <property type="evidence" value="ECO:0007669"/>
    <property type="project" value="UniProtKB-SubCell"/>
</dbReference>
<feature type="domain" description="Major facilitator superfamily (MFS) profile" evidence="7">
    <location>
        <begin position="44"/>
        <end position="465"/>
    </location>
</feature>
<keyword evidence="3 6" id="KW-0812">Transmembrane</keyword>
<feature type="transmembrane region" description="Helical" evidence="6">
    <location>
        <begin position="170"/>
        <end position="192"/>
    </location>
</feature>
<comment type="subcellular location">
    <subcellularLocation>
        <location evidence="1">Membrane</location>
        <topology evidence="1">Multi-pass membrane protein</topology>
    </subcellularLocation>
</comment>
<sequence>MEKADMVTIEQRPIRWKQHSHYEPTTNEERELDRTINLKLDLVVVLILSINFILCGIDKTNIGFVATTNFVKDANLRPDDVPDSVSLLSVTFVTLQPFSAAIGRYIRPKYWICLMMLFWGAVCMAHAGVKNRATLIALRLLLGAAEAGFVPTSFYYLSTLYPKYVLGRRLGLFCGMFAIAGAFAGLIAYGLFKIKSDVLHDWQILFIFEGAITLLMAIVTFVMLPADLHTAWFLTPLQRAHAVRRMQMDLDENVPDIEEVATTKESRRFSSRDLKEALTDWKKLIVILFNITATLPVSAFSYFMPLLVKGMGYTGVKASLMSVPPFIVGAIGLFCFVTSSDYFKERSLHVMSAMFLAIIGLIVMVVSTSSKLRYGFTHVCLAGAFTGGPLIVAWIAGNTPEKGVRSILIGINGYSNLAGVIAGQLFKTKHSPRYRFPLTVTMCIMSAGIVGFGIIRSVFVYINRSRERKIATWTDADFETEENSTVRRGDRRYTFKYGY</sequence>
<dbReference type="PROSITE" id="PS50850">
    <property type="entry name" value="MFS"/>
    <property type="match status" value="1"/>
</dbReference>
<organism evidence="8">
    <name type="scientific">Eremomyces bilateralis CBS 781.70</name>
    <dbReference type="NCBI Taxonomy" id="1392243"/>
    <lineage>
        <taxon>Eukaryota</taxon>
        <taxon>Fungi</taxon>
        <taxon>Dikarya</taxon>
        <taxon>Ascomycota</taxon>
        <taxon>Pezizomycotina</taxon>
        <taxon>Dothideomycetes</taxon>
        <taxon>Dothideomycetes incertae sedis</taxon>
        <taxon>Eremomycetales</taxon>
        <taxon>Eremomycetaceae</taxon>
        <taxon>Eremomyces</taxon>
    </lineage>
</organism>
<dbReference type="Proteomes" id="UP000504638">
    <property type="component" value="Unplaced"/>
</dbReference>
<feature type="transmembrane region" description="Helical" evidence="6">
    <location>
        <begin position="323"/>
        <end position="343"/>
    </location>
</feature>
<evidence type="ECO:0000313" key="10">
    <source>
        <dbReference type="RefSeq" id="XP_033535878.1"/>
    </source>
</evidence>
<dbReference type="InterPro" id="IPR011701">
    <property type="entry name" value="MFS"/>
</dbReference>
<dbReference type="Gene3D" id="1.20.1250.20">
    <property type="entry name" value="MFS general substrate transporter like domains"/>
    <property type="match status" value="1"/>
</dbReference>
<keyword evidence="2" id="KW-0813">Transport</keyword>
<dbReference type="RefSeq" id="XP_033535878.1">
    <property type="nucleotide sequence ID" value="XM_033677430.1"/>
</dbReference>
<dbReference type="OrthoDB" id="2985014at2759"/>
<evidence type="ECO:0000256" key="2">
    <source>
        <dbReference type="ARBA" id="ARBA00022448"/>
    </source>
</evidence>
<feature type="transmembrane region" description="Helical" evidence="6">
    <location>
        <begin position="375"/>
        <end position="395"/>
    </location>
</feature>
<feature type="transmembrane region" description="Helical" evidence="6">
    <location>
        <begin position="350"/>
        <end position="369"/>
    </location>
</feature>
<keyword evidence="4 6" id="KW-1133">Transmembrane helix</keyword>
<evidence type="ECO:0000256" key="3">
    <source>
        <dbReference type="ARBA" id="ARBA00022692"/>
    </source>
</evidence>
<reference evidence="10" key="3">
    <citation type="submission" date="2025-04" db="UniProtKB">
        <authorList>
            <consortium name="RefSeq"/>
        </authorList>
    </citation>
    <scope>IDENTIFICATION</scope>
    <source>
        <strain evidence="10">CBS 781.70</strain>
    </source>
</reference>
<feature type="transmembrane region" description="Helical" evidence="6">
    <location>
        <begin position="110"/>
        <end position="129"/>
    </location>
</feature>
<gene>
    <name evidence="8 10" type="ORF">P152DRAFT_431995</name>
</gene>
<feature type="transmembrane region" description="Helical" evidence="6">
    <location>
        <begin position="407"/>
        <end position="426"/>
    </location>
</feature>
<feature type="transmembrane region" description="Helical" evidence="6">
    <location>
        <begin position="438"/>
        <end position="462"/>
    </location>
</feature>
<accession>A0A6G1G856</accession>
<feature type="transmembrane region" description="Helical" evidence="6">
    <location>
        <begin position="135"/>
        <end position="158"/>
    </location>
</feature>
<feature type="transmembrane region" description="Helical" evidence="6">
    <location>
        <begin position="84"/>
        <end position="103"/>
    </location>
</feature>
<evidence type="ECO:0000259" key="7">
    <source>
        <dbReference type="PROSITE" id="PS50850"/>
    </source>
</evidence>
<dbReference type="AlphaFoldDB" id="A0A6G1G856"/>
<dbReference type="PANTHER" id="PTHR43791">
    <property type="entry name" value="PERMEASE-RELATED"/>
    <property type="match status" value="1"/>
</dbReference>
<dbReference type="PANTHER" id="PTHR43791:SF21">
    <property type="entry name" value="MAJOR FACILITATOR SUPERFAMILY (MFS) PROFILE DOMAIN-CONTAINING PROTEIN"/>
    <property type="match status" value="1"/>
</dbReference>
<name>A0A6G1G856_9PEZI</name>
<evidence type="ECO:0000256" key="6">
    <source>
        <dbReference type="SAM" id="Phobius"/>
    </source>
</evidence>
<dbReference type="Pfam" id="PF07690">
    <property type="entry name" value="MFS_1"/>
    <property type="match status" value="1"/>
</dbReference>
<evidence type="ECO:0000256" key="4">
    <source>
        <dbReference type="ARBA" id="ARBA00022989"/>
    </source>
</evidence>